<dbReference type="InterPro" id="IPR003658">
    <property type="entry name" value="Anti-sigma_ant"/>
</dbReference>
<proteinExistence type="inferred from homology"/>
<feature type="domain" description="STAS" evidence="3">
    <location>
        <begin position="1"/>
        <end position="97"/>
    </location>
</feature>
<dbReference type="EMBL" id="MFKF01000086">
    <property type="protein sequence ID" value="OGG55257.1"/>
    <property type="molecule type" value="Genomic_DNA"/>
</dbReference>
<dbReference type="PANTHER" id="PTHR33495:SF2">
    <property type="entry name" value="ANTI-SIGMA FACTOR ANTAGONIST TM_1081-RELATED"/>
    <property type="match status" value="1"/>
</dbReference>
<comment type="caution">
    <text evidence="4">The sequence shown here is derived from an EMBL/GenBank/DDBJ whole genome shotgun (WGS) entry which is preliminary data.</text>
</comment>
<sequence length="101" mass="11129">MAVDGQLDAHTFAEFDRFLEMLMDKERYYLVVEMAKLDYISSAGIGVLAGTARKARDMGGDVRLAAVPDGVMKVLSLVGFEKLMQIYGTAQEAIDSFKQDS</sequence>
<evidence type="ECO:0000313" key="5">
    <source>
        <dbReference type="Proteomes" id="UP000178606"/>
    </source>
</evidence>
<evidence type="ECO:0000313" key="4">
    <source>
        <dbReference type="EMBL" id="OGG55257.1"/>
    </source>
</evidence>
<dbReference type="InterPro" id="IPR002645">
    <property type="entry name" value="STAS_dom"/>
</dbReference>
<accession>A0A1F6D1L7</accession>
<dbReference type="AlphaFoldDB" id="A0A1F6D1L7"/>
<protein>
    <recommendedName>
        <fullName evidence="2">Anti-sigma factor antagonist</fullName>
    </recommendedName>
</protein>
<dbReference type="PANTHER" id="PTHR33495">
    <property type="entry name" value="ANTI-SIGMA FACTOR ANTAGONIST TM_1081-RELATED-RELATED"/>
    <property type="match status" value="1"/>
</dbReference>
<dbReference type="Proteomes" id="UP000178606">
    <property type="component" value="Unassembled WGS sequence"/>
</dbReference>
<dbReference type="PROSITE" id="PS50801">
    <property type="entry name" value="STAS"/>
    <property type="match status" value="1"/>
</dbReference>
<evidence type="ECO:0000256" key="2">
    <source>
        <dbReference type="RuleBase" id="RU003749"/>
    </source>
</evidence>
<evidence type="ECO:0000256" key="1">
    <source>
        <dbReference type="ARBA" id="ARBA00009013"/>
    </source>
</evidence>
<dbReference type="Gene3D" id="3.30.750.24">
    <property type="entry name" value="STAS domain"/>
    <property type="match status" value="1"/>
</dbReference>
<comment type="similarity">
    <text evidence="1 2">Belongs to the anti-sigma-factor antagonist family.</text>
</comment>
<gene>
    <name evidence="4" type="ORF">A3F84_24215</name>
</gene>
<dbReference type="InterPro" id="IPR036513">
    <property type="entry name" value="STAS_dom_sf"/>
</dbReference>
<evidence type="ECO:0000259" key="3">
    <source>
        <dbReference type="PROSITE" id="PS50801"/>
    </source>
</evidence>
<dbReference type="CDD" id="cd07043">
    <property type="entry name" value="STAS_anti-anti-sigma_factors"/>
    <property type="match status" value="1"/>
</dbReference>
<dbReference type="NCBIfam" id="TIGR00377">
    <property type="entry name" value="ant_ant_sig"/>
    <property type="match status" value="1"/>
</dbReference>
<name>A0A1F6D1L7_HANXR</name>
<dbReference type="SUPFAM" id="SSF52091">
    <property type="entry name" value="SpoIIaa-like"/>
    <property type="match status" value="1"/>
</dbReference>
<dbReference type="GO" id="GO:0043856">
    <property type="term" value="F:anti-sigma factor antagonist activity"/>
    <property type="evidence" value="ECO:0007669"/>
    <property type="project" value="InterPro"/>
</dbReference>
<reference evidence="4 5" key="1">
    <citation type="journal article" date="2016" name="Nat. Commun.">
        <title>Thousands of microbial genomes shed light on interconnected biogeochemical processes in an aquifer system.</title>
        <authorList>
            <person name="Anantharaman K."/>
            <person name="Brown C.T."/>
            <person name="Hug L.A."/>
            <person name="Sharon I."/>
            <person name="Castelle C.J."/>
            <person name="Probst A.J."/>
            <person name="Thomas B.C."/>
            <person name="Singh A."/>
            <person name="Wilkins M.J."/>
            <person name="Karaoz U."/>
            <person name="Brodie E.L."/>
            <person name="Williams K.H."/>
            <person name="Hubbard S.S."/>
            <person name="Banfield J.F."/>
        </authorList>
    </citation>
    <scope>NUCLEOTIDE SEQUENCE [LARGE SCALE GENOMIC DNA]</scope>
    <source>
        <strain evidence="5">RIFCSPLOWO2_12_FULL_64_10</strain>
    </source>
</reference>
<organism evidence="4 5">
    <name type="scientific">Handelsmanbacteria sp. (strain RIFCSPLOWO2_12_FULL_64_10)</name>
    <dbReference type="NCBI Taxonomy" id="1817868"/>
    <lineage>
        <taxon>Bacteria</taxon>
        <taxon>Candidatus Handelsmaniibacteriota</taxon>
    </lineage>
</organism>
<dbReference type="Pfam" id="PF01740">
    <property type="entry name" value="STAS"/>
    <property type="match status" value="1"/>
</dbReference>